<protein>
    <submittedName>
        <fullName evidence="1">Uncharacterized protein</fullName>
    </submittedName>
</protein>
<dbReference type="AlphaFoldDB" id="A0A4Q9LXN9"/>
<evidence type="ECO:0000313" key="2">
    <source>
        <dbReference type="Proteomes" id="UP000292282"/>
    </source>
</evidence>
<keyword evidence="2" id="KW-1185">Reference proteome</keyword>
<dbReference type="Proteomes" id="UP000292282">
    <property type="component" value="Unassembled WGS sequence"/>
</dbReference>
<proteinExistence type="predicted"/>
<accession>A0A4Q9LXN9</accession>
<name>A0A4Q9LXN9_9MICR</name>
<evidence type="ECO:0000313" key="1">
    <source>
        <dbReference type="EMBL" id="TBU13097.1"/>
    </source>
</evidence>
<comment type="caution">
    <text evidence="1">The sequence shown here is derived from an EMBL/GenBank/DDBJ whole genome shotgun (WGS) entry which is preliminary data.</text>
</comment>
<sequence length="55" mass="6087">MLLVLGIGWRGVINMYMLVKGVINTRDMLVKGVINTMDILEGGVINTMDILEGCY</sequence>
<organism evidence="1 2">
    <name type="scientific">Hamiltosporidium tvaerminnensis</name>
    <dbReference type="NCBI Taxonomy" id="1176355"/>
    <lineage>
        <taxon>Eukaryota</taxon>
        <taxon>Fungi</taxon>
        <taxon>Fungi incertae sedis</taxon>
        <taxon>Microsporidia</taxon>
        <taxon>Dubosqiidae</taxon>
        <taxon>Hamiltosporidium</taxon>
    </lineage>
</organism>
<reference evidence="1 2" key="1">
    <citation type="submission" date="2017-12" db="EMBL/GenBank/DDBJ databases">
        <authorList>
            <person name="Pombert J.-F."/>
            <person name="Haag K.L."/>
            <person name="Ebert D."/>
        </authorList>
    </citation>
    <scope>NUCLEOTIDE SEQUENCE [LARGE SCALE GENOMIC DNA]</scope>
    <source>
        <strain evidence="1">IL-G-3</strain>
    </source>
</reference>
<dbReference type="EMBL" id="PITK01000532">
    <property type="protein sequence ID" value="TBU13097.1"/>
    <property type="molecule type" value="Genomic_DNA"/>
</dbReference>
<dbReference type="VEuPathDB" id="MicrosporidiaDB:CWI38_0532p0030"/>
<gene>
    <name evidence="1" type="ORF">CWI38_0532p0030</name>
</gene>